<accession>A0A1G6PT75</accession>
<dbReference type="GO" id="GO:0005737">
    <property type="term" value="C:cytoplasm"/>
    <property type="evidence" value="ECO:0007669"/>
    <property type="project" value="TreeGrafter"/>
</dbReference>
<dbReference type="GO" id="GO:0061928">
    <property type="term" value="F:glutathione specific gamma-glutamylcyclotransferase activity"/>
    <property type="evidence" value="ECO:0007669"/>
    <property type="project" value="UniProtKB-EC"/>
</dbReference>
<dbReference type="AlphaFoldDB" id="A0A1G6PT75"/>
<organism evidence="4 5">
    <name type="scientific">Belnapia rosea</name>
    <dbReference type="NCBI Taxonomy" id="938405"/>
    <lineage>
        <taxon>Bacteria</taxon>
        <taxon>Pseudomonadati</taxon>
        <taxon>Pseudomonadota</taxon>
        <taxon>Alphaproteobacteria</taxon>
        <taxon>Acetobacterales</taxon>
        <taxon>Roseomonadaceae</taxon>
        <taxon>Belnapia</taxon>
    </lineage>
</organism>
<dbReference type="InterPro" id="IPR013024">
    <property type="entry name" value="GGCT-like"/>
</dbReference>
<evidence type="ECO:0000313" key="5">
    <source>
        <dbReference type="Proteomes" id="UP000198925"/>
    </source>
</evidence>
<evidence type="ECO:0000256" key="2">
    <source>
        <dbReference type="ARBA" id="ARBA00023239"/>
    </source>
</evidence>
<evidence type="ECO:0000256" key="3">
    <source>
        <dbReference type="SAM" id="MobiDB-lite"/>
    </source>
</evidence>
<dbReference type="InterPro" id="IPR006840">
    <property type="entry name" value="ChaC"/>
</dbReference>
<dbReference type="SUPFAM" id="SSF110857">
    <property type="entry name" value="Gamma-glutamyl cyclotransferase-like"/>
    <property type="match status" value="1"/>
</dbReference>
<evidence type="ECO:0000256" key="1">
    <source>
        <dbReference type="ARBA" id="ARBA00012344"/>
    </source>
</evidence>
<dbReference type="RefSeq" id="WP_090662350.1">
    <property type="nucleotide sequence ID" value="NZ_FMZX01000002.1"/>
</dbReference>
<feature type="region of interest" description="Disordered" evidence="3">
    <location>
        <begin position="1"/>
        <end position="22"/>
    </location>
</feature>
<name>A0A1G6PT75_9PROT</name>
<keyword evidence="2" id="KW-0456">Lyase</keyword>
<dbReference type="STRING" id="938405.SAMN02927895_02234"/>
<proteinExistence type="predicted"/>
<dbReference type="Pfam" id="PF04752">
    <property type="entry name" value="ChaC"/>
    <property type="match status" value="1"/>
</dbReference>
<gene>
    <name evidence="4" type="ORF">SAMN04487779_1002507</name>
</gene>
<keyword evidence="5" id="KW-1185">Reference proteome</keyword>
<dbReference type="Gene3D" id="3.10.490.10">
    <property type="entry name" value="Gamma-glutamyl cyclotransferase-like"/>
    <property type="match status" value="1"/>
</dbReference>
<dbReference type="EC" id="4.3.2.7" evidence="1"/>
<dbReference type="PANTHER" id="PTHR12192:SF2">
    <property type="entry name" value="GLUTATHIONE-SPECIFIC GAMMA-GLUTAMYLCYCLOTRANSFERASE 2"/>
    <property type="match status" value="1"/>
</dbReference>
<dbReference type="Proteomes" id="UP000198925">
    <property type="component" value="Unassembled WGS sequence"/>
</dbReference>
<reference evidence="4 5" key="1">
    <citation type="submission" date="2016-10" db="EMBL/GenBank/DDBJ databases">
        <authorList>
            <person name="de Groot N.N."/>
        </authorList>
    </citation>
    <scope>NUCLEOTIDE SEQUENCE [LARGE SCALE GENOMIC DNA]</scope>
    <source>
        <strain evidence="4 5">CPCC 100156</strain>
    </source>
</reference>
<dbReference type="CDD" id="cd06661">
    <property type="entry name" value="GGCT_like"/>
    <property type="match status" value="1"/>
</dbReference>
<dbReference type="EMBL" id="FMZX01000002">
    <property type="protein sequence ID" value="SDC83171.1"/>
    <property type="molecule type" value="Genomic_DNA"/>
</dbReference>
<dbReference type="PANTHER" id="PTHR12192">
    <property type="entry name" value="CATION TRANSPORT PROTEIN CHAC-RELATED"/>
    <property type="match status" value="1"/>
</dbReference>
<evidence type="ECO:0000313" key="4">
    <source>
        <dbReference type="EMBL" id="SDC83171.1"/>
    </source>
</evidence>
<sequence length="238" mass="25784">MDPAHPGDGASSAESGPAPGLHRALLESGSLQDIIAREAPSLRMTTREEREASLQAMLAGRQGQEIWVFAYGSLIWNPLIEIVERRRVCIEGWHRSFCLSTVAGRGSLAHPGLVLALEPGGHCEGQALRLPRARAEGELRLLWQREMITGAYQPRWVTMLDAAGQPIGEAITFVMNQASEQYAGALSPEEVVRRIATGRGSLGSSADYLYRTRDGLRGCGIRDEALEALAQSVEVAQA</sequence>
<dbReference type="GO" id="GO:0006751">
    <property type="term" value="P:glutathione catabolic process"/>
    <property type="evidence" value="ECO:0007669"/>
    <property type="project" value="InterPro"/>
</dbReference>
<protein>
    <recommendedName>
        <fullName evidence="1">glutathione-specific gamma-glutamylcyclotransferase</fullName>
        <ecNumber evidence="1">4.3.2.7</ecNumber>
    </recommendedName>
</protein>
<dbReference type="InterPro" id="IPR036568">
    <property type="entry name" value="GGCT-like_sf"/>
</dbReference>